<feature type="region of interest" description="Disordered" evidence="15">
    <location>
        <begin position="863"/>
        <end position="889"/>
    </location>
</feature>
<feature type="compositionally biased region" description="Polar residues" evidence="15">
    <location>
        <begin position="506"/>
        <end position="515"/>
    </location>
</feature>
<organism evidence="16 17">
    <name type="scientific">Chironomus riparius</name>
    <dbReference type="NCBI Taxonomy" id="315576"/>
    <lineage>
        <taxon>Eukaryota</taxon>
        <taxon>Metazoa</taxon>
        <taxon>Ecdysozoa</taxon>
        <taxon>Arthropoda</taxon>
        <taxon>Hexapoda</taxon>
        <taxon>Insecta</taxon>
        <taxon>Pterygota</taxon>
        <taxon>Neoptera</taxon>
        <taxon>Endopterygota</taxon>
        <taxon>Diptera</taxon>
        <taxon>Nematocera</taxon>
        <taxon>Chironomoidea</taxon>
        <taxon>Chironomidae</taxon>
        <taxon>Chironominae</taxon>
        <taxon>Chironomus</taxon>
    </lineage>
</organism>
<gene>
    <name evidence="16" type="ORF">CHIRRI_LOCUS6040</name>
</gene>
<dbReference type="InterPro" id="IPR019734">
    <property type="entry name" value="TPR_rpt"/>
</dbReference>
<evidence type="ECO:0000256" key="6">
    <source>
        <dbReference type="ARBA" id="ARBA00022614"/>
    </source>
</evidence>
<evidence type="ECO:0000256" key="11">
    <source>
        <dbReference type="ARBA" id="ARBA00023043"/>
    </source>
</evidence>
<reference evidence="16" key="2">
    <citation type="submission" date="2022-10" db="EMBL/GenBank/DDBJ databases">
        <authorList>
            <consortium name="ENA_rothamsted_submissions"/>
            <consortium name="culmorum"/>
            <person name="King R."/>
        </authorList>
    </citation>
    <scope>NUCLEOTIDE SEQUENCE</scope>
</reference>
<evidence type="ECO:0000256" key="8">
    <source>
        <dbReference type="ARBA" id="ARBA00022763"/>
    </source>
</evidence>
<evidence type="ECO:0000256" key="1">
    <source>
        <dbReference type="ARBA" id="ARBA00004123"/>
    </source>
</evidence>
<evidence type="ECO:0000256" key="14">
    <source>
        <dbReference type="SAM" id="Coils"/>
    </source>
</evidence>
<accession>A0A9N9RQU8</accession>
<keyword evidence="14" id="KW-0175">Coiled coil</keyword>
<evidence type="ECO:0000256" key="15">
    <source>
        <dbReference type="SAM" id="MobiDB-lite"/>
    </source>
</evidence>
<keyword evidence="10" id="KW-0156">Chromatin regulator</keyword>
<evidence type="ECO:0000313" key="16">
    <source>
        <dbReference type="EMBL" id="CAG9803139.1"/>
    </source>
</evidence>
<evidence type="ECO:0000256" key="2">
    <source>
        <dbReference type="ARBA" id="ARBA00004286"/>
    </source>
</evidence>
<dbReference type="GO" id="GO:0006325">
    <property type="term" value="P:chromatin organization"/>
    <property type="evidence" value="ECO:0007669"/>
    <property type="project" value="UniProtKB-KW"/>
</dbReference>
<dbReference type="Pfam" id="PF13516">
    <property type="entry name" value="LRR_6"/>
    <property type="match status" value="2"/>
</dbReference>
<dbReference type="Pfam" id="PF12796">
    <property type="entry name" value="Ank_2"/>
    <property type="match status" value="1"/>
</dbReference>
<dbReference type="SUPFAM" id="SSF48403">
    <property type="entry name" value="Ankyrin repeat"/>
    <property type="match status" value="1"/>
</dbReference>
<dbReference type="Proteomes" id="UP001153620">
    <property type="component" value="Chromosome 2"/>
</dbReference>
<dbReference type="InterPro" id="IPR032675">
    <property type="entry name" value="LRR_dom_sf"/>
</dbReference>
<keyword evidence="11" id="KW-0040">ANK repeat</keyword>
<dbReference type="SMART" id="SM00028">
    <property type="entry name" value="TPR"/>
    <property type="match status" value="5"/>
</dbReference>
<dbReference type="PANTHER" id="PTHR46358">
    <property type="entry name" value="TONSOKU-LIKE PROTEIN"/>
    <property type="match status" value="1"/>
</dbReference>
<feature type="region of interest" description="Disordered" evidence="15">
    <location>
        <begin position="498"/>
        <end position="519"/>
    </location>
</feature>
<feature type="region of interest" description="Disordered" evidence="15">
    <location>
        <begin position="688"/>
        <end position="738"/>
    </location>
</feature>
<sequence>MDLNKLIKRKEKALDDDNKQSIAELCNKIGTYYYNLNKLEKALTEFKQEARMYEQLNMRMDYGKANRMITEVYLLQGKFTDAFKHEDIYMKTAKQENDMVELQRAYATLGRIYLLKGQERDNELSEQTTEDCGINFKSAEKAFLKSLIITKEVSKDVSKFKLADMQSRIYLNLGITKEEMKSFDAAIDYYKTALRICKANDLYELEHKSLMNIGLCYITRFNDSSSALQYYNKALEVAKRVDGKNDKICETLLAKSDLLIKNGDFQSAKKVLKKAYKLRTSIETDMEQIQKNFRIVHALCKFEDDLITTDSFDYEKRKKLFEKLGDGSCKLKNFTKAIDFYQKQLEASELNGETGRSLIPIYVSLYQTYIDMGEYENAMKFLRLEYELIKDEPKEACTTLMSIANLLHLAKKEFWDVDAAYRKALSEARKAEDAVVEKSLIKKIIAVCKENKMTSLAEILEQEASDKGINLNDDTEEVDMSEDLLDSCDINVLDFELSTDPESSSDNERNTSVTQKVPVRKKRSIAVKKNAKGETKLHEACINGNYQLAKMLLDQGHPVNVRDNAGWMCIHEASNHGHRDIVELLLDNGAQSAINDKGGVTCEGITPLYDAASNGHLSVVQLLLDRGAKATIKTDANQTVLDALLFWHDSIKGSLTATEKEFYDEIKERLVQQCEKVGIDTNKKHSIASSGYSSIKSQSSQRHNTRYNTNLSDDERENEENDYFDNKKNSSRDNNVVDDDNIKKTARHEYKSVMAKLKNPHKESKFDVDNVQDTRKRSAYLNEAEIAVDDWLDDDLGPMKKKQKKFFNENVLLDEKSPIKTIQTQNFTRKSSMNLIASDSDDGCENLSDLGSNSVDAFDVMMSTNGEGSKKKSRRNSNAKLQRKSSNQSSLLDAGFSKFIDFDESSRKSYPSPVKASSTSLNNFTLNESFNRCNQLEKQTIIKVQIDAEKIIVPINRDAANELKISWLIEESARRYYCLKGIRPELKLKTADGATLIDADPLSLILCLTEENLIFSEILDWKLPTLSNRYLEACSEYKCVVDRDMSELLDLNRTSVNIDLSNQNLRPINARPILKALHHQHCLNHIDISSNFIQDEGLKYLTQALVTMKNLSCLDLSGNGITESGIEYFCNTMDKSVTPTDIKYLKLNFNPIKSTSLKYLSELCRKKFITSMSLMACKLVDFDNNEIETFSSVKELNISYNHFTFNGLKNIFRKLNSTLMESINLDRCSSELNIGDIIVNFITSGCYSTLKEIHLSGLKLKENEILDILRCLQSCGNLRVLDLSYLNDLTVLTMKFVLYNMGNNNLRVNLVGCHNIYKTFDIKYNHDQSMSSYPCHLQLSLPKVTTNVRNEFITKIRDLWMNVTESRGTIHQDKNILHLLGDNRSAYEFL</sequence>
<keyword evidence="12" id="KW-0234">DNA repair</keyword>
<dbReference type="Pfam" id="PF13181">
    <property type="entry name" value="TPR_8"/>
    <property type="match status" value="1"/>
</dbReference>
<dbReference type="SUPFAM" id="SSF48452">
    <property type="entry name" value="TPR-like"/>
    <property type="match status" value="3"/>
</dbReference>
<evidence type="ECO:0000256" key="13">
    <source>
        <dbReference type="ARBA" id="ARBA00023242"/>
    </source>
</evidence>
<dbReference type="InterPro" id="IPR001611">
    <property type="entry name" value="Leu-rich_rpt"/>
</dbReference>
<dbReference type="OrthoDB" id="273147at2759"/>
<dbReference type="SMART" id="SM00248">
    <property type="entry name" value="ANK"/>
    <property type="match status" value="3"/>
</dbReference>
<feature type="compositionally biased region" description="Basic residues" evidence="15">
    <location>
        <begin position="871"/>
        <end position="883"/>
    </location>
</feature>
<dbReference type="EMBL" id="OU895878">
    <property type="protein sequence ID" value="CAG9803139.1"/>
    <property type="molecule type" value="Genomic_DNA"/>
</dbReference>
<keyword evidence="6" id="KW-0433">Leucine-rich repeat</keyword>
<evidence type="ECO:0000256" key="9">
    <source>
        <dbReference type="ARBA" id="ARBA00022803"/>
    </source>
</evidence>
<evidence type="ECO:0000256" key="4">
    <source>
        <dbReference type="ARBA" id="ARBA00017829"/>
    </source>
</evidence>
<dbReference type="GO" id="GO:0043596">
    <property type="term" value="C:nuclear replication fork"/>
    <property type="evidence" value="ECO:0007669"/>
    <property type="project" value="TreeGrafter"/>
</dbReference>
<dbReference type="Pfam" id="PF13424">
    <property type="entry name" value="TPR_12"/>
    <property type="match status" value="1"/>
</dbReference>
<proteinExistence type="inferred from homology"/>
<dbReference type="InterPro" id="IPR011990">
    <property type="entry name" value="TPR-like_helical_dom_sf"/>
</dbReference>
<dbReference type="Gene3D" id="1.25.40.10">
    <property type="entry name" value="Tetratricopeptide repeat domain"/>
    <property type="match status" value="2"/>
</dbReference>
<dbReference type="InterPro" id="IPR002110">
    <property type="entry name" value="Ankyrin_rpt"/>
</dbReference>
<comment type="subcellular location">
    <subcellularLocation>
        <location evidence="2">Chromosome</location>
    </subcellularLocation>
    <subcellularLocation>
        <location evidence="1">Nucleus</location>
    </subcellularLocation>
</comment>
<evidence type="ECO:0000256" key="12">
    <source>
        <dbReference type="ARBA" id="ARBA00023204"/>
    </source>
</evidence>
<evidence type="ECO:0000256" key="7">
    <source>
        <dbReference type="ARBA" id="ARBA00022737"/>
    </source>
</evidence>
<feature type="coiled-coil region" evidence="14">
    <location>
        <begin position="331"/>
        <end position="392"/>
    </location>
</feature>
<dbReference type="SUPFAM" id="SSF52047">
    <property type="entry name" value="RNI-like"/>
    <property type="match status" value="1"/>
</dbReference>
<keyword evidence="8" id="KW-0227">DNA damage</keyword>
<reference evidence="16" key="1">
    <citation type="submission" date="2022-01" db="EMBL/GenBank/DDBJ databases">
        <authorList>
            <person name="King R."/>
        </authorList>
    </citation>
    <scope>NUCLEOTIDE SEQUENCE</scope>
</reference>
<evidence type="ECO:0000256" key="5">
    <source>
        <dbReference type="ARBA" id="ARBA00022454"/>
    </source>
</evidence>
<dbReference type="Gene3D" id="1.25.40.20">
    <property type="entry name" value="Ankyrin repeat-containing domain"/>
    <property type="match status" value="1"/>
</dbReference>
<evidence type="ECO:0000256" key="10">
    <source>
        <dbReference type="ARBA" id="ARBA00022853"/>
    </source>
</evidence>
<keyword evidence="9" id="KW-0802">TPR repeat</keyword>
<feature type="compositionally biased region" description="Acidic residues" evidence="15">
    <location>
        <begin position="712"/>
        <end position="723"/>
    </location>
</feature>
<feature type="compositionally biased region" description="Low complexity" evidence="15">
    <location>
        <begin position="688"/>
        <end position="700"/>
    </location>
</feature>
<dbReference type="InterPro" id="IPR052311">
    <property type="entry name" value="MMS22L-TONSL_complex_comp"/>
</dbReference>
<name>A0A9N9RQU8_9DIPT</name>
<keyword evidence="13" id="KW-0539">Nucleus</keyword>
<comment type="similarity">
    <text evidence="3">Belongs to the Tonsoku family.</text>
</comment>
<keyword evidence="7" id="KW-0677">Repeat</keyword>
<dbReference type="Gene3D" id="3.80.10.10">
    <property type="entry name" value="Ribonuclease Inhibitor"/>
    <property type="match status" value="2"/>
</dbReference>
<dbReference type="GO" id="GO:0000724">
    <property type="term" value="P:double-strand break repair via homologous recombination"/>
    <property type="evidence" value="ECO:0007669"/>
    <property type="project" value="TreeGrafter"/>
</dbReference>
<evidence type="ECO:0000313" key="17">
    <source>
        <dbReference type="Proteomes" id="UP001153620"/>
    </source>
</evidence>
<dbReference type="InterPro" id="IPR036770">
    <property type="entry name" value="Ankyrin_rpt-contain_sf"/>
</dbReference>
<evidence type="ECO:0000256" key="3">
    <source>
        <dbReference type="ARBA" id="ARBA00010999"/>
    </source>
</evidence>
<protein>
    <recommendedName>
        <fullName evidence="4">Tonsoku-like protein</fullName>
    </recommendedName>
</protein>
<dbReference type="PANTHER" id="PTHR46358:SF1">
    <property type="entry name" value="TONSOKU-LIKE PROTEIN"/>
    <property type="match status" value="1"/>
</dbReference>
<dbReference type="GO" id="GO:0031297">
    <property type="term" value="P:replication fork processing"/>
    <property type="evidence" value="ECO:0007669"/>
    <property type="project" value="TreeGrafter"/>
</dbReference>
<keyword evidence="17" id="KW-1185">Reference proteome</keyword>
<keyword evidence="5" id="KW-0158">Chromosome</keyword>